<evidence type="ECO:0000313" key="1">
    <source>
        <dbReference type="EMBL" id="AEH09509.1"/>
    </source>
</evidence>
<dbReference type="RefSeq" id="WP_013873448.1">
    <property type="nucleotide sequence ID" value="NC_015656.1"/>
</dbReference>
<dbReference type="AlphaFoldDB" id="F8AY79"/>
<accession>F8AY79</accession>
<dbReference type="SUPFAM" id="SSF63825">
    <property type="entry name" value="YWTD domain"/>
    <property type="match status" value="1"/>
</dbReference>
<keyword evidence="2" id="KW-1185">Reference proteome</keyword>
<gene>
    <name evidence="1" type="ordered locus">FsymDg_2087</name>
</gene>
<evidence type="ECO:0000313" key="2">
    <source>
        <dbReference type="Proteomes" id="UP000001549"/>
    </source>
</evidence>
<name>F8AY79_9ACTN</name>
<dbReference type="Proteomes" id="UP000001549">
    <property type="component" value="Chromosome"/>
</dbReference>
<proteinExistence type="predicted"/>
<dbReference type="Gene3D" id="2.130.10.10">
    <property type="entry name" value="YVTN repeat-like/Quinoprotein amine dehydrogenase"/>
    <property type="match status" value="1"/>
</dbReference>
<protein>
    <submittedName>
        <fullName evidence="1">Uncharacterized protein</fullName>
    </submittedName>
</protein>
<reference evidence="1 2" key="1">
    <citation type="submission" date="2011-05" db="EMBL/GenBank/DDBJ databases">
        <title>Complete sequence of chromosome of Frankia symbiont of Datisca glomerata.</title>
        <authorList>
            <consortium name="US DOE Joint Genome Institute"/>
            <person name="Lucas S."/>
            <person name="Han J."/>
            <person name="Lapidus A."/>
            <person name="Cheng J.-F."/>
            <person name="Goodwin L."/>
            <person name="Pitluck S."/>
            <person name="Peters L."/>
            <person name="Mikhailova N."/>
            <person name="Chertkov O."/>
            <person name="Teshima H."/>
            <person name="Han C."/>
            <person name="Tapia R."/>
            <person name="Land M."/>
            <person name="Hauser L."/>
            <person name="Kyrpides N."/>
            <person name="Ivanova N."/>
            <person name="Pagani I."/>
            <person name="Berry A."/>
            <person name="Pawlowski K."/>
            <person name="Persson T."/>
            <person name="Vanden Heuvel B."/>
            <person name="Benson D."/>
            <person name="Woyke T."/>
        </authorList>
    </citation>
    <scope>NUCLEOTIDE SEQUENCE [LARGE SCALE GENOMIC DNA]</scope>
    <source>
        <strain evidence="2">4085684</strain>
    </source>
</reference>
<dbReference type="InterPro" id="IPR015943">
    <property type="entry name" value="WD40/YVTN_repeat-like_dom_sf"/>
</dbReference>
<dbReference type="KEGG" id="fsy:FsymDg_2087"/>
<sequence>MTGSDGNLYVAEGGLVLGSNVGRYNPVTKTYTPIPLPTPLGGPCDLTVRGNSIYFGEFTGNRIGKLTV</sequence>
<dbReference type="EMBL" id="CP002801">
    <property type="protein sequence ID" value="AEH09509.1"/>
    <property type="molecule type" value="Genomic_DNA"/>
</dbReference>
<dbReference type="HOGENOM" id="CLU_2787817_0_0_11"/>
<organism evidence="1 2">
    <name type="scientific">Candidatus Protofrankia datiscae</name>
    <dbReference type="NCBI Taxonomy" id="2716812"/>
    <lineage>
        <taxon>Bacteria</taxon>
        <taxon>Bacillati</taxon>
        <taxon>Actinomycetota</taxon>
        <taxon>Actinomycetes</taxon>
        <taxon>Frankiales</taxon>
        <taxon>Frankiaceae</taxon>
        <taxon>Protofrankia</taxon>
    </lineage>
</organism>